<keyword evidence="4" id="KW-1185">Reference proteome</keyword>
<evidence type="ECO:0000259" key="2">
    <source>
        <dbReference type="PROSITE" id="PS51084"/>
    </source>
</evidence>
<dbReference type="Gene3D" id="3.30.428.10">
    <property type="entry name" value="HIT-like"/>
    <property type="match status" value="1"/>
</dbReference>
<dbReference type="PANTHER" id="PTHR46648">
    <property type="entry name" value="HIT FAMILY PROTEIN 1"/>
    <property type="match status" value="1"/>
</dbReference>
<dbReference type="EC" id="2.1.1.-" evidence="3"/>
<keyword evidence="3" id="KW-0489">Methyltransferase</keyword>
<organism evidence="3 4">
    <name type="scientific">Streptomonospora arabica</name>
    <dbReference type="NCBI Taxonomy" id="412417"/>
    <lineage>
        <taxon>Bacteria</taxon>
        <taxon>Bacillati</taxon>
        <taxon>Actinomycetota</taxon>
        <taxon>Actinomycetes</taxon>
        <taxon>Streptosporangiales</taxon>
        <taxon>Nocardiopsidaceae</taxon>
        <taxon>Streptomonospora</taxon>
    </lineage>
</organism>
<feature type="domain" description="HIT" evidence="2">
    <location>
        <begin position="1"/>
        <end position="122"/>
    </location>
</feature>
<dbReference type="PRINTS" id="PR00332">
    <property type="entry name" value="HISTRIAD"/>
</dbReference>
<dbReference type="PROSITE" id="PS51084">
    <property type="entry name" value="HIT_2"/>
    <property type="match status" value="1"/>
</dbReference>
<dbReference type="Pfam" id="PF01230">
    <property type="entry name" value="HIT"/>
    <property type="match status" value="1"/>
</dbReference>
<comment type="caution">
    <text evidence="3">The sequence shown here is derived from an EMBL/GenBank/DDBJ whole genome shotgun (WGS) entry which is preliminary data.</text>
</comment>
<dbReference type="InterPro" id="IPR001310">
    <property type="entry name" value="Histidine_triad_HIT"/>
</dbReference>
<reference evidence="4" key="1">
    <citation type="journal article" date="2019" name="Int. J. Syst. Evol. Microbiol.">
        <title>The Global Catalogue of Microorganisms (GCM) 10K type strain sequencing project: providing services to taxonomists for standard genome sequencing and annotation.</title>
        <authorList>
            <consortium name="The Broad Institute Genomics Platform"/>
            <consortium name="The Broad Institute Genome Sequencing Center for Infectious Disease"/>
            <person name="Wu L."/>
            <person name="Ma J."/>
        </authorList>
    </citation>
    <scope>NUCLEOTIDE SEQUENCE [LARGE SCALE GENOMIC DNA]</scope>
    <source>
        <strain evidence="4">CGMCC 4.7304</strain>
    </source>
</reference>
<gene>
    <name evidence="3" type="ORF">ACFPCZ_18295</name>
</gene>
<accession>A0ABV9SMU3</accession>
<dbReference type="SUPFAM" id="SSF54197">
    <property type="entry name" value="HIT-like"/>
    <property type="match status" value="1"/>
</dbReference>
<dbReference type="PANTHER" id="PTHR46648:SF1">
    <property type="entry name" value="ADENOSINE 5'-MONOPHOSPHORAMIDASE HNT1"/>
    <property type="match status" value="1"/>
</dbReference>
<dbReference type="EMBL" id="JBHSIY010000015">
    <property type="protein sequence ID" value="MFC4868589.1"/>
    <property type="molecule type" value="Genomic_DNA"/>
</dbReference>
<dbReference type="InterPro" id="IPR036265">
    <property type="entry name" value="HIT-like_sf"/>
</dbReference>
<dbReference type="GO" id="GO:0008168">
    <property type="term" value="F:methyltransferase activity"/>
    <property type="evidence" value="ECO:0007669"/>
    <property type="project" value="UniProtKB-KW"/>
</dbReference>
<feature type="short sequence motif" description="Histidine triad motif" evidence="1">
    <location>
        <begin position="107"/>
        <end position="111"/>
    </location>
</feature>
<name>A0ABV9SMU3_9ACTN</name>
<keyword evidence="3" id="KW-0808">Transferase</keyword>
<dbReference type="Proteomes" id="UP001595858">
    <property type="component" value="Unassembled WGS sequence"/>
</dbReference>
<proteinExistence type="predicted"/>
<sequence>MFCLIRDGEAAHSLVYSDDLVLAFMDLYPVTPGHVLVVPREHLVGLGEIGDELGGRLWSVARRVSEALRRNALNTGDTDTGSGGPMRCEGVNLFLADGEAAGQEVFHAHLHVFPRYEGDAFSVHALWQEAERTELDGHAARLRALLP</sequence>
<dbReference type="InterPro" id="IPR011146">
    <property type="entry name" value="HIT-like"/>
</dbReference>
<evidence type="ECO:0000313" key="3">
    <source>
        <dbReference type="EMBL" id="MFC4868589.1"/>
    </source>
</evidence>
<evidence type="ECO:0000256" key="1">
    <source>
        <dbReference type="PROSITE-ProRule" id="PRU00464"/>
    </source>
</evidence>
<dbReference type="GO" id="GO:0032259">
    <property type="term" value="P:methylation"/>
    <property type="evidence" value="ECO:0007669"/>
    <property type="project" value="UniProtKB-KW"/>
</dbReference>
<protein>
    <submittedName>
        <fullName evidence="3">HIT family protein</fullName>
        <ecNumber evidence="3">2.1.1.-</ecNumber>
    </submittedName>
</protein>
<dbReference type="RefSeq" id="WP_344145140.1">
    <property type="nucleotide sequence ID" value="NZ_BAAAQI010000012.1"/>
</dbReference>
<evidence type="ECO:0000313" key="4">
    <source>
        <dbReference type="Proteomes" id="UP001595858"/>
    </source>
</evidence>